<dbReference type="EnsemblPlants" id="TuG1812G0500001133.01.T01">
    <property type="protein sequence ID" value="TuG1812G0500001133.01.T01.cds389901"/>
    <property type="gene ID" value="TuG1812G0500001133.01"/>
</dbReference>
<proteinExistence type="predicted"/>
<reference evidence="1" key="3">
    <citation type="submission" date="2022-06" db="UniProtKB">
        <authorList>
            <consortium name="EnsemblPlants"/>
        </authorList>
    </citation>
    <scope>IDENTIFICATION</scope>
</reference>
<sequence>MNEKVVQVSLTNSIYWNVHTFALIESGKVYDFDVGDKGQLGTELVAQDSERGTPEWVEIDLS</sequence>
<evidence type="ECO:0000313" key="2">
    <source>
        <dbReference type="Proteomes" id="UP000015106"/>
    </source>
</evidence>
<name>A0A8R7UCR4_TRIUA</name>
<evidence type="ECO:0000313" key="1">
    <source>
        <dbReference type="EnsemblPlants" id="TuG1812G0500001133.01.T01.cds389901"/>
    </source>
</evidence>
<protein>
    <submittedName>
        <fullName evidence="1">Uncharacterized protein</fullName>
    </submittedName>
</protein>
<reference evidence="2" key="1">
    <citation type="journal article" date="2013" name="Nature">
        <title>Draft genome of the wheat A-genome progenitor Triticum urartu.</title>
        <authorList>
            <person name="Ling H.Q."/>
            <person name="Zhao S."/>
            <person name="Liu D."/>
            <person name="Wang J."/>
            <person name="Sun H."/>
            <person name="Zhang C."/>
            <person name="Fan H."/>
            <person name="Li D."/>
            <person name="Dong L."/>
            <person name="Tao Y."/>
            <person name="Gao C."/>
            <person name="Wu H."/>
            <person name="Li Y."/>
            <person name="Cui Y."/>
            <person name="Guo X."/>
            <person name="Zheng S."/>
            <person name="Wang B."/>
            <person name="Yu K."/>
            <person name="Liang Q."/>
            <person name="Yang W."/>
            <person name="Lou X."/>
            <person name="Chen J."/>
            <person name="Feng M."/>
            <person name="Jian J."/>
            <person name="Zhang X."/>
            <person name="Luo G."/>
            <person name="Jiang Y."/>
            <person name="Liu J."/>
            <person name="Wang Z."/>
            <person name="Sha Y."/>
            <person name="Zhang B."/>
            <person name="Wu H."/>
            <person name="Tang D."/>
            <person name="Shen Q."/>
            <person name="Xue P."/>
            <person name="Zou S."/>
            <person name="Wang X."/>
            <person name="Liu X."/>
            <person name="Wang F."/>
            <person name="Yang Y."/>
            <person name="An X."/>
            <person name="Dong Z."/>
            <person name="Zhang K."/>
            <person name="Zhang X."/>
            <person name="Luo M.C."/>
            <person name="Dvorak J."/>
            <person name="Tong Y."/>
            <person name="Wang J."/>
            <person name="Yang H."/>
            <person name="Li Z."/>
            <person name="Wang D."/>
            <person name="Zhang A."/>
            <person name="Wang J."/>
        </authorList>
    </citation>
    <scope>NUCLEOTIDE SEQUENCE</scope>
    <source>
        <strain evidence="2">cv. G1812</strain>
    </source>
</reference>
<dbReference type="SUPFAM" id="SSF50985">
    <property type="entry name" value="RCC1/BLIP-II"/>
    <property type="match status" value="1"/>
</dbReference>
<reference evidence="1" key="2">
    <citation type="submission" date="2018-03" db="EMBL/GenBank/DDBJ databases">
        <title>The Triticum urartu genome reveals the dynamic nature of wheat genome evolution.</title>
        <authorList>
            <person name="Ling H."/>
            <person name="Ma B."/>
            <person name="Shi X."/>
            <person name="Liu H."/>
            <person name="Dong L."/>
            <person name="Sun H."/>
            <person name="Cao Y."/>
            <person name="Gao Q."/>
            <person name="Zheng S."/>
            <person name="Li Y."/>
            <person name="Yu Y."/>
            <person name="Du H."/>
            <person name="Qi M."/>
            <person name="Li Y."/>
            <person name="Yu H."/>
            <person name="Cui Y."/>
            <person name="Wang N."/>
            <person name="Chen C."/>
            <person name="Wu H."/>
            <person name="Zhao Y."/>
            <person name="Zhang J."/>
            <person name="Li Y."/>
            <person name="Zhou W."/>
            <person name="Zhang B."/>
            <person name="Hu W."/>
            <person name="Eijk M."/>
            <person name="Tang J."/>
            <person name="Witsenboer H."/>
            <person name="Zhao S."/>
            <person name="Li Z."/>
            <person name="Zhang A."/>
            <person name="Wang D."/>
            <person name="Liang C."/>
        </authorList>
    </citation>
    <scope>NUCLEOTIDE SEQUENCE [LARGE SCALE GENOMIC DNA]</scope>
    <source>
        <strain evidence="1">cv. G1812</strain>
    </source>
</reference>
<dbReference type="InterPro" id="IPR009091">
    <property type="entry name" value="RCC1/BLIP-II"/>
</dbReference>
<dbReference type="Gramene" id="TuG1812G0500001133.01.T01">
    <property type="protein sequence ID" value="TuG1812G0500001133.01.T01.cds389901"/>
    <property type="gene ID" value="TuG1812G0500001133.01"/>
</dbReference>
<dbReference type="Proteomes" id="UP000015106">
    <property type="component" value="Chromosome 5"/>
</dbReference>
<organism evidence="1 2">
    <name type="scientific">Triticum urartu</name>
    <name type="common">Red wild einkorn</name>
    <name type="synonym">Crithodium urartu</name>
    <dbReference type="NCBI Taxonomy" id="4572"/>
    <lineage>
        <taxon>Eukaryota</taxon>
        <taxon>Viridiplantae</taxon>
        <taxon>Streptophyta</taxon>
        <taxon>Embryophyta</taxon>
        <taxon>Tracheophyta</taxon>
        <taxon>Spermatophyta</taxon>
        <taxon>Magnoliopsida</taxon>
        <taxon>Liliopsida</taxon>
        <taxon>Poales</taxon>
        <taxon>Poaceae</taxon>
        <taxon>BOP clade</taxon>
        <taxon>Pooideae</taxon>
        <taxon>Triticodae</taxon>
        <taxon>Triticeae</taxon>
        <taxon>Triticinae</taxon>
        <taxon>Triticum</taxon>
    </lineage>
</organism>
<accession>A0A8R7UCR4</accession>
<dbReference type="AlphaFoldDB" id="A0A8R7UCR4"/>
<keyword evidence="2" id="KW-1185">Reference proteome</keyword>